<feature type="domain" description="Zinc-ribbon" evidence="3">
    <location>
        <begin position="3"/>
        <end position="23"/>
    </location>
</feature>
<dbReference type="STRING" id="1194083.BN12_2600005"/>
<sequence>MRCSRCGAELRPDAAFCDRCGAPTTQGKPSRGRVAVVMVLAVALFVVLAMIGIRGLLGSGGGENAPDGSVTSAAGGAGTSSGASGASTGGATQTPFSTASLPAGATPCPESSASPNSLGAWSGTSRTSCGFALAVRDAYVATAPNGGEATVRAESPITHTTYTMTCTGSQPATCKGGDDAVVYLAR</sequence>
<dbReference type="Proteomes" id="UP000035721">
    <property type="component" value="Unassembled WGS sequence"/>
</dbReference>
<feature type="transmembrane region" description="Helical" evidence="2">
    <location>
        <begin position="34"/>
        <end position="57"/>
    </location>
</feature>
<evidence type="ECO:0000313" key="4">
    <source>
        <dbReference type="EMBL" id="CCH78174.1"/>
    </source>
</evidence>
<gene>
    <name evidence="4" type="ORF">BN12_2600005</name>
</gene>
<proteinExistence type="predicted"/>
<feature type="compositionally biased region" description="Low complexity" evidence="1">
    <location>
        <begin position="68"/>
        <end position="92"/>
    </location>
</feature>
<keyword evidence="2" id="KW-0472">Membrane</keyword>
<name>A0A077M1U5_9MICO</name>
<keyword evidence="5" id="KW-1185">Reference proteome</keyword>
<evidence type="ECO:0000259" key="3">
    <source>
        <dbReference type="Pfam" id="PF13240"/>
    </source>
</evidence>
<evidence type="ECO:0000256" key="2">
    <source>
        <dbReference type="SAM" id="Phobius"/>
    </source>
</evidence>
<dbReference type="InterPro" id="IPR026870">
    <property type="entry name" value="Zinc_ribbon_dom"/>
</dbReference>
<feature type="region of interest" description="Disordered" evidence="1">
    <location>
        <begin position="64"/>
        <end position="119"/>
    </location>
</feature>
<feature type="compositionally biased region" description="Polar residues" evidence="1">
    <location>
        <begin position="109"/>
        <end position="119"/>
    </location>
</feature>
<keyword evidence="2" id="KW-0812">Transmembrane</keyword>
<accession>A0A077M1U5</accession>
<keyword evidence="2" id="KW-1133">Transmembrane helix</keyword>
<comment type="caution">
    <text evidence="4">The sequence shown here is derived from an EMBL/GenBank/DDBJ whole genome shotgun (WGS) entry which is preliminary data.</text>
</comment>
<evidence type="ECO:0000256" key="1">
    <source>
        <dbReference type="SAM" id="MobiDB-lite"/>
    </source>
</evidence>
<evidence type="ECO:0000313" key="5">
    <source>
        <dbReference type="Proteomes" id="UP000035721"/>
    </source>
</evidence>
<organism evidence="4 5">
    <name type="scientific">Nostocoides japonicum T1-X7</name>
    <dbReference type="NCBI Taxonomy" id="1194083"/>
    <lineage>
        <taxon>Bacteria</taxon>
        <taxon>Bacillati</taxon>
        <taxon>Actinomycetota</taxon>
        <taxon>Actinomycetes</taxon>
        <taxon>Micrococcales</taxon>
        <taxon>Intrasporangiaceae</taxon>
        <taxon>Nostocoides</taxon>
    </lineage>
</organism>
<dbReference type="RefSeq" id="WP_048555135.1">
    <property type="nucleotide sequence ID" value="NZ_HF570958.1"/>
</dbReference>
<reference evidence="4 5" key="1">
    <citation type="journal article" date="2013" name="ISME J.">
        <title>A metabolic model for members of the genus Tetrasphaera involved in enhanced biological phosphorus removal.</title>
        <authorList>
            <person name="Kristiansen R."/>
            <person name="Nguyen H.T.T."/>
            <person name="Saunders A.M."/>
            <person name="Nielsen J.L."/>
            <person name="Wimmer R."/>
            <person name="Le V.Q."/>
            <person name="McIlroy S.J."/>
            <person name="Petrovski S."/>
            <person name="Seviour R.J."/>
            <person name="Calteau A."/>
            <person name="Nielsen K.L."/>
            <person name="Nielsen P.H."/>
        </authorList>
    </citation>
    <scope>NUCLEOTIDE SEQUENCE [LARGE SCALE GENOMIC DNA]</scope>
    <source>
        <strain evidence="4 5">T1-X7</strain>
    </source>
</reference>
<dbReference type="Pfam" id="PF13240">
    <property type="entry name" value="Zn_Ribbon_1"/>
    <property type="match status" value="1"/>
</dbReference>
<dbReference type="AlphaFoldDB" id="A0A077M1U5"/>
<dbReference type="EMBL" id="CAJB01000180">
    <property type="protein sequence ID" value="CCH78174.1"/>
    <property type="molecule type" value="Genomic_DNA"/>
</dbReference>
<protein>
    <recommendedName>
        <fullName evidence="3">Zinc-ribbon domain-containing protein</fullName>
    </recommendedName>
</protein>